<accession>A0A178CFJ9</accession>
<keyword evidence="2" id="KW-1185">Reference proteome</keyword>
<dbReference type="Proteomes" id="UP000185904">
    <property type="component" value="Unassembled WGS sequence"/>
</dbReference>
<dbReference type="RefSeq" id="XP_022496092.1">
    <property type="nucleotide sequence ID" value="XM_022647947.1"/>
</dbReference>
<dbReference type="GeneID" id="34593075"/>
<reference evidence="1 2" key="1">
    <citation type="submission" date="2016-03" db="EMBL/GenBank/DDBJ databases">
        <title>The draft genome sequence of Fonsecaea nubica causative agent of cutaneous subcutaneous infection in human host.</title>
        <authorList>
            <person name="Costa F."/>
            <person name="Sybren D.H."/>
            <person name="Raittz R.T."/>
            <person name="Weiss V.A."/>
            <person name="Leao A.C."/>
            <person name="Gomes R."/>
            <person name="De Souza E.M."/>
            <person name="Pedrosa F.O."/>
            <person name="Steffens M.B."/>
            <person name="Bombassaro A."/>
            <person name="Tadra-Sfeir M.Z."/>
            <person name="Moreno L.F."/>
            <person name="Najafzadeh M.J."/>
            <person name="Felipe M.S."/>
            <person name="Teixeira M."/>
            <person name="Sun J."/>
            <person name="Xi L."/>
            <person name="Castro M.A."/>
            <person name="Vicente V.A."/>
        </authorList>
    </citation>
    <scope>NUCLEOTIDE SEQUENCE [LARGE SCALE GENOMIC DNA]</scope>
    <source>
        <strain evidence="1 2">CBS 269.64</strain>
    </source>
</reference>
<dbReference type="Gene3D" id="3.40.50.720">
    <property type="entry name" value="NAD(P)-binding Rossmann-like Domain"/>
    <property type="match status" value="1"/>
</dbReference>
<gene>
    <name evidence="1" type="ORF">AYO20_09678</name>
</gene>
<evidence type="ECO:0000313" key="1">
    <source>
        <dbReference type="EMBL" id="OAL27825.1"/>
    </source>
</evidence>
<name>A0A178CFJ9_9EURO</name>
<comment type="caution">
    <text evidence="1">The sequence shown here is derived from an EMBL/GenBank/DDBJ whole genome shotgun (WGS) entry which is preliminary data.</text>
</comment>
<dbReference type="AlphaFoldDB" id="A0A178CFJ9"/>
<sequence>MATEQLTFDGQATIVTGAAGGMGYYHATVLAQRGATPAIVGINPDAAKAAVAKNCILQRQGYQFRCGRLIGVSLHRYRGKVLETFQDISETDIARIIGVHFNSAWTLCQAV</sequence>
<dbReference type="InterPro" id="IPR036291">
    <property type="entry name" value="NAD(P)-bd_dom_sf"/>
</dbReference>
<dbReference type="SUPFAM" id="SSF51735">
    <property type="entry name" value="NAD(P)-binding Rossmann-fold domains"/>
    <property type="match status" value="1"/>
</dbReference>
<organism evidence="1 2">
    <name type="scientific">Fonsecaea nubica</name>
    <dbReference type="NCBI Taxonomy" id="856822"/>
    <lineage>
        <taxon>Eukaryota</taxon>
        <taxon>Fungi</taxon>
        <taxon>Dikarya</taxon>
        <taxon>Ascomycota</taxon>
        <taxon>Pezizomycotina</taxon>
        <taxon>Eurotiomycetes</taxon>
        <taxon>Chaetothyriomycetidae</taxon>
        <taxon>Chaetothyriales</taxon>
        <taxon>Herpotrichiellaceae</taxon>
        <taxon>Fonsecaea</taxon>
    </lineage>
</organism>
<evidence type="ECO:0000313" key="2">
    <source>
        <dbReference type="Proteomes" id="UP000185904"/>
    </source>
</evidence>
<protein>
    <submittedName>
        <fullName evidence="1">Uncharacterized protein</fullName>
    </submittedName>
</protein>
<dbReference type="EMBL" id="LVCJ01000092">
    <property type="protein sequence ID" value="OAL27825.1"/>
    <property type="molecule type" value="Genomic_DNA"/>
</dbReference>
<proteinExistence type="predicted"/>